<dbReference type="Proteomes" id="UP001235939">
    <property type="component" value="Chromosome 01"/>
</dbReference>
<evidence type="ECO:0000313" key="3">
    <source>
        <dbReference type="Proteomes" id="UP001235939"/>
    </source>
</evidence>
<protein>
    <submittedName>
        <fullName evidence="2">UBA52</fullName>
    </submittedName>
</protein>
<feature type="compositionally biased region" description="Basic residues" evidence="1">
    <location>
        <begin position="35"/>
        <end position="44"/>
    </location>
</feature>
<name>A0ABY6K157_9ARAC</name>
<feature type="region of interest" description="Disordered" evidence="1">
    <location>
        <begin position="35"/>
        <end position="59"/>
    </location>
</feature>
<dbReference type="SUPFAM" id="SSF54236">
    <property type="entry name" value="Ubiquitin-like"/>
    <property type="match status" value="1"/>
</dbReference>
<evidence type="ECO:0000313" key="2">
    <source>
        <dbReference type="EMBL" id="UYV60915.1"/>
    </source>
</evidence>
<proteinExistence type="predicted"/>
<evidence type="ECO:0000256" key="1">
    <source>
        <dbReference type="SAM" id="MobiDB-lite"/>
    </source>
</evidence>
<reference evidence="2 3" key="1">
    <citation type="submission" date="2022-01" db="EMBL/GenBank/DDBJ databases">
        <title>A chromosomal length assembly of Cordylochernes scorpioides.</title>
        <authorList>
            <person name="Zeh D."/>
            <person name="Zeh J."/>
        </authorList>
    </citation>
    <scope>NUCLEOTIDE SEQUENCE [LARGE SCALE GENOMIC DNA]</scope>
    <source>
        <strain evidence="2">IN4F17</strain>
        <tissue evidence="2">Whole Body</tissue>
    </source>
</reference>
<sequence length="83" mass="9540">MEADRRNHKRFSGFANLIYQTDILRALIPLRTSKPRSRTRKGFHRINSGSSSPGKQLEDTLSDYNIQKDSTLHLELCLRGVIL</sequence>
<dbReference type="Gene3D" id="3.10.20.90">
    <property type="entry name" value="Phosphatidylinositol 3-kinase Catalytic Subunit, Chain A, domain 1"/>
    <property type="match status" value="1"/>
</dbReference>
<dbReference type="InterPro" id="IPR029071">
    <property type="entry name" value="Ubiquitin-like_domsf"/>
</dbReference>
<keyword evidence="3" id="KW-1185">Reference proteome</keyword>
<organism evidence="2 3">
    <name type="scientific">Cordylochernes scorpioides</name>
    <dbReference type="NCBI Taxonomy" id="51811"/>
    <lineage>
        <taxon>Eukaryota</taxon>
        <taxon>Metazoa</taxon>
        <taxon>Ecdysozoa</taxon>
        <taxon>Arthropoda</taxon>
        <taxon>Chelicerata</taxon>
        <taxon>Arachnida</taxon>
        <taxon>Pseudoscorpiones</taxon>
        <taxon>Cheliferoidea</taxon>
        <taxon>Chernetidae</taxon>
        <taxon>Cordylochernes</taxon>
    </lineage>
</organism>
<accession>A0ABY6K157</accession>
<dbReference type="EMBL" id="CP092863">
    <property type="protein sequence ID" value="UYV60915.1"/>
    <property type="molecule type" value="Genomic_DNA"/>
</dbReference>
<gene>
    <name evidence="2" type="ORF">LAZ67_1002804</name>
</gene>